<proteinExistence type="inferred from homology"/>
<dbReference type="InterPro" id="IPR005123">
    <property type="entry name" value="Oxoglu/Fe-dep_dioxygenase_dom"/>
</dbReference>
<evidence type="ECO:0000256" key="2">
    <source>
        <dbReference type="ARBA" id="ARBA00022723"/>
    </source>
</evidence>
<dbReference type="InterPro" id="IPR027443">
    <property type="entry name" value="IPNS-like_sf"/>
</dbReference>
<dbReference type="PROSITE" id="PS51471">
    <property type="entry name" value="FE2OG_OXY"/>
    <property type="match status" value="1"/>
</dbReference>
<keyword evidence="4 5" id="KW-0408">Iron</keyword>
<feature type="domain" description="Fe2OG dioxygenase" evidence="6">
    <location>
        <begin position="185"/>
        <end position="284"/>
    </location>
</feature>
<dbReference type="InterPro" id="IPR050295">
    <property type="entry name" value="Plant_2OG-oxidoreductases"/>
</dbReference>
<dbReference type="Gene3D" id="2.60.120.330">
    <property type="entry name" value="B-lactam Antibiotic, Isopenicillin N Synthase, Chain"/>
    <property type="match status" value="1"/>
</dbReference>
<accession>A0ABP0XPQ0</accession>
<reference evidence="7 8" key="1">
    <citation type="submission" date="2024-03" db="EMBL/GenBank/DDBJ databases">
        <authorList>
            <person name="Gkanogiannis A."/>
            <person name="Becerra Lopez-Lavalle L."/>
        </authorList>
    </citation>
    <scope>NUCLEOTIDE SEQUENCE [LARGE SCALE GENOMIC DNA]</scope>
</reference>
<evidence type="ECO:0000259" key="6">
    <source>
        <dbReference type="PROSITE" id="PS51471"/>
    </source>
</evidence>
<dbReference type="Pfam" id="PF03171">
    <property type="entry name" value="2OG-FeII_Oxy"/>
    <property type="match status" value="1"/>
</dbReference>
<evidence type="ECO:0000313" key="7">
    <source>
        <dbReference type="EMBL" id="CAK9309924.1"/>
    </source>
</evidence>
<dbReference type="EMBL" id="OZ021735">
    <property type="protein sequence ID" value="CAK9309924.1"/>
    <property type="molecule type" value="Genomic_DNA"/>
</dbReference>
<organism evidence="7 8">
    <name type="scientific">Citrullus colocynthis</name>
    <name type="common">colocynth</name>
    <dbReference type="NCBI Taxonomy" id="252529"/>
    <lineage>
        <taxon>Eukaryota</taxon>
        <taxon>Viridiplantae</taxon>
        <taxon>Streptophyta</taxon>
        <taxon>Embryophyta</taxon>
        <taxon>Tracheophyta</taxon>
        <taxon>Spermatophyta</taxon>
        <taxon>Magnoliopsida</taxon>
        <taxon>eudicotyledons</taxon>
        <taxon>Gunneridae</taxon>
        <taxon>Pentapetalae</taxon>
        <taxon>rosids</taxon>
        <taxon>fabids</taxon>
        <taxon>Cucurbitales</taxon>
        <taxon>Cucurbitaceae</taxon>
        <taxon>Benincaseae</taxon>
        <taxon>Citrullus</taxon>
    </lineage>
</organism>
<evidence type="ECO:0000256" key="3">
    <source>
        <dbReference type="ARBA" id="ARBA00022896"/>
    </source>
</evidence>
<evidence type="ECO:0000256" key="4">
    <source>
        <dbReference type="ARBA" id="ARBA00023004"/>
    </source>
</evidence>
<dbReference type="Proteomes" id="UP001642487">
    <property type="component" value="Chromosome 1"/>
</dbReference>
<comment type="similarity">
    <text evidence="1 5">Belongs to the iron/ascorbate-dependent oxidoreductase family.</text>
</comment>
<gene>
    <name evidence="7" type="ORF">CITCOLO1_LOCUS1526</name>
</gene>
<dbReference type="PANTHER" id="PTHR47991">
    <property type="entry name" value="OXOGLUTARATE/IRON-DEPENDENT DIOXYGENASE"/>
    <property type="match status" value="1"/>
</dbReference>
<evidence type="ECO:0000256" key="1">
    <source>
        <dbReference type="ARBA" id="ARBA00008056"/>
    </source>
</evidence>
<dbReference type="Pfam" id="PF14226">
    <property type="entry name" value="DIOX_N"/>
    <property type="match status" value="1"/>
</dbReference>
<evidence type="ECO:0000313" key="8">
    <source>
        <dbReference type="Proteomes" id="UP001642487"/>
    </source>
</evidence>
<keyword evidence="5" id="KW-0560">Oxidoreductase</keyword>
<dbReference type="SUPFAM" id="SSF51197">
    <property type="entry name" value="Clavaminate synthase-like"/>
    <property type="match status" value="1"/>
</dbReference>
<evidence type="ECO:0000256" key="5">
    <source>
        <dbReference type="RuleBase" id="RU003682"/>
    </source>
</evidence>
<dbReference type="InterPro" id="IPR026992">
    <property type="entry name" value="DIOX_N"/>
</dbReference>
<keyword evidence="2 5" id="KW-0479">Metal-binding</keyword>
<dbReference type="InterPro" id="IPR044861">
    <property type="entry name" value="IPNS-like_FE2OG_OXY"/>
</dbReference>
<sequence>MAQMKNVSNWKDVESVPESYVFPSEKRPGVPVKMTIPVLDFDTHDQALLFQKILNITQEFRFLQVINHGVSKELINETMKILKEFHAMSLEDKERECSKDPDKSCKFYTSSQYYDNEQTHNWREALTFKCHPLDKYVHFWPEKPPKFGEVVEAYCVEMRNFACKILEVISEGLGLGRDYFENEMSENPLLTINHYPPCPNPSLTLGLFPHCDPDLITISFQDVNGLQVFKDGQWIDVDPIDDSLLINFGYVLEVISNGKLKATEHRVVTNSKTSRQSLNYLVFPGNDVTIEPAKSLIDEANPPQYRSIKCNVFMTEYFPMSRDRDVVIKYLASTNLNECLK</sequence>
<keyword evidence="3" id="KW-0847">Vitamin C</keyword>
<keyword evidence="8" id="KW-1185">Reference proteome</keyword>
<protein>
    <recommendedName>
        <fullName evidence="6">Fe2OG dioxygenase domain-containing protein</fullName>
    </recommendedName>
</protein>
<name>A0ABP0XPQ0_9ROSI</name>